<dbReference type="InterPro" id="IPR036812">
    <property type="entry name" value="NAD(P)_OxRdtase_dom_sf"/>
</dbReference>
<dbReference type="Gene3D" id="3.20.20.100">
    <property type="entry name" value="NADP-dependent oxidoreductase domain"/>
    <property type="match status" value="1"/>
</dbReference>
<dbReference type="InterPro" id="IPR050791">
    <property type="entry name" value="Aldo-Keto_reductase"/>
</dbReference>
<sequence length="297" mass="31751">MPADISADAAGTWKLGDFSINRLGFGAMRITANPDRDLAIRVLRRAVELGVNHIDTAAFYRSPGGTLGVGEGPVRYANELIRDAFSPYPDGLVITTKVGPGEDPERGFHNAATPAELRAQVEENLRQLGKDQLDVVNLRIIKKAGADSVAERFAALAELQTEGLIRHLGLSNVRADHLDEAEAIAPVVCVQNSYALDTHRDDDTFLRNCGERGVAYVPFFAIAGPAREGTATTDHSDAVRRLAAAKGVSEQQIRLAWTLHQGPNVLAIPGTGNPAHLEQNIAAGAIQLSADELATLV</sequence>
<dbReference type="GO" id="GO:0016491">
    <property type="term" value="F:oxidoreductase activity"/>
    <property type="evidence" value="ECO:0007669"/>
    <property type="project" value="UniProtKB-KW"/>
</dbReference>
<dbReference type="GO" id="GO:0005737">
    <property type="term" value="C:cytoplasm"/>
    <property type="evidence" value="ECO:0007669"/>
    <property type="project" value="TreeGrafter"/>
</dbReference>
<proteinExistence type="predicted"/>
<dbReference type="PANTHER" id="PTHR43625">
    <property type="entry name" value="AFLATOXIN B1 ALDEHYDE REDUCTASE"/>
    <property type="match status" value="1"/>
</dbReference>
<dbReference type="EMBL" id="SNWQ01000006">
    <property type="protein sequence ID" value="TDO49419.1"/>
    <property type="molecule type" value="Genomic_DNA"/>
</dbReference>
<evidence type="ECO:0000313" key="3">
    <source>
        <dbReference type="EMBL" id="TDO49419.1"/>
    </source>
</evidence>
<comment type="caution">
    <text evidence="3">The sequence shown here is derived from an EMBL/GenBank/DDBJ whole genome shotgun (WGS) entry which is preliminary data.</text>
</comment>
<organism evidence="3 4">
    <name type="scientific">Kribbella caucasensis</name>
    <dbReference type="NCBI Taxonomy" id="2512215"/>
    <lineage>
        <taxon>Bacteria</taxon>
        <taxon>Bacillati</taxon>
        <taxon>Actinomycetota</taxon>
        <taxon>Actinomycetes</taxon>
        <taxon>Propionibacteriales</taxon>
        <taxon>Kribbellaceae</taxon>
        <taxon>Kribbella</taxon>
    </lineage>
</organism>
<feature type="domain" description="NADP-dependent oxidoreductase" evidence="2">
    <location>
        <begin position="22"/>
        <end position="296"/>
    </location>
</feature>
<dbReference type="Pfam" id="PF00248">
    <property type="entry name" value="Aldo_ket_red"/>
    <property type="match status" value="1"/>
</dbReference>
<dbReference type="InterPro" id="IPR023210">
    <property type="entry name" value="NADP_OxRdtase_dom"/>
</dbReference>
<dbReference type="SUPFAM" id="SSF51430">
    <property type="entry name" value="NAD(P)-linked oxidoreductase"/>
    <property type="match status" value="1"/>
</dbReference>
<name>A0A4R6KFH8_9ACTN</name>
<dbReference type="AlphaFoldDB" id="A0A4R6KFH8"/>
<keyword evidence="1" id="KW-0560">Oxidoreductase</keyword>
<dbReference type="PANTHER" id="PTHR43625:SF40">
    <property type="entry name" value="ALDO-KETO REDUCTASE YAKC [NADP(+)]"/>
    <property type="match status" value="1"/>
</dbReference>
<dbReference type="CDD" id="cd19088">
    <property type="entry name" value="AKR_AKR13B1"/>
    <property type="match status" value="1"/>
</dbReference>
<dbReference type="RefSeq" id="WP_133800774.1">
    <property type="nucleotide sequence ID" value="NZ_SNWQ01000006.1"/>
</dbReference>
<protein>
    <submittedName>
        <fullName evidence="3">Aryl-alcohol dehydrogenase-like predicted oxidoreductase</fullName>
    </submittedName>
</protein>
<dbReference type="OrthoDB" id="3664926at2"/>
<evidence type="ECO:0000313" key="4">
    <source>
        <dbReference type="Proteomes" id="UP000295388"/>
    </source>
</evidence>
<gene>
    <name evidence="3" type="ORF">EV643_106391</name>
</gene>
<keyword evidence="4" id="KW-1185">Reference proteome</keyword>
<dbReference type="InterPro" id="IPR020471">
    <property type="entry name" value="AKR"/>
</dbReference>
<evidence type="ECO:0000259" key="2">
    <source>
        <dbReference type="Pfam" id="PF00248"/>
    </source>
</evidence>
<evidence type="ECO:0000256" key="1">
    <source>
        <dbReference type="ARBA" id="ARBA00023002"/>
    </source>
</evidence>
<accession>A0A4R6KFH8</accession>
<dbReference type="PRINTS" id="PR00069">
    <property type="entry name" value="ALDKETRDTASE"/>
</dbReference>
<dbReference type="Proteomes" id="UP000295388">
    <property type="component" value="Unassembled WGS sequence"/>
</dbReference>
<reference evidence="3 4" key="1">
    <citation type="submission" date="2019-03" db="EMBL/GenBank/DDBJ databases">
        <title>Genomic Encyclopedia of Type Strains, Phase III (KMG-III): the genomes of soil and plant-associated and newly described type strains.</title>
        <authorList>
            <person name="Whitman W."/>
        </authorList>
    </citation>
    <scope>NUCLEOTIDE SEQUENCE [LARGE SCALE GENOMIC DNA]</scope>
    <source>
        <strain evidence="3 4">VKM Ac-2527</strain>
    </source>
</reference>